<name>A0A9P9FZK6_FUSRE</name>
<protein>
    <submittedName>
        <fullName evidence="3">Uncharacterized protein</fullName>
    </submittedName>
</protein>
<dbReference type="Proteomes" id="UP000720189">
    <property type="component" value="Unassembled WGS sequence"/>
</dbReference>
<dbReference type="EMBL" id="JAGMUX010000025">
    <property type="protein sequence ID" value="KAH7227091.1"/>
    <property type="molecule type" value="Genomic_DNA"/>
</dbReference>
<feature type="transmembrane region" description="Helical" evidence="2">
    <location>
        <begin position="453"/>
        <end position="476"/>
    </location>
</feature>
<dbReference type="OrthoDB" id="5337208at2759"/>
<keyword evidence="2" id="KW-0812">Transmembrane</keyword>
<comment type="caution">
    <text evidence="3">The sequence shown here is derived from an EMBL/GenBank/DDBJ whole genome shotgun (WGS) entry which is preliminary data.</text>
</comment>
<reference evidence="3" key="1">
    <citation type="journal article" date="2021" name="Nat. Commun.">
        <title>Genetic determinants of endophytism in the Arabidopsis root mycobiome.</title>
        <authorList>
            <person name="Mesny F."/>
            <person name="Miyauchi S."/>
            <person name="Thiergart T."/>
            <person name="Pickel B."/>
            <person name="Atanasova L."/>
            <person name="Karlsson M."/>
            <person name="Huettel B."/>
            <person name="Barry K.W."/>
            <person name="Haridas S."/>
            <person name="Chen C."/>
            <person name="Bauer D."/>
            <person name="Andreopoulos W."/>
            <person name="Pangilinan J."/>
            <person name="LaButti K."/>
            <person name="Riley R."/>
            <person name="Lipzen A."/>
            <person name="Clum A."/>
            <person name="Drula E."/>
            <person name="Henrissat B."/>
            <person name="Kohler A."/>
            <person name="Grigoriev I.V."/>
            <person name="Martin F.M."/>
            <person name="Hacquard S."/>
        </authorList>
    </citation>
    <scope>NUCLEOTIDE SEQUENCE</scope>
    <source>
        <strain evidence="3">MPI-CAGE-AT-0023</strain>
    </source>
</reference>
<feature type="transmembrane region" description="Helical" evidence="2">
    <location>
        <begin position="21"/>
        <end position="43"/>
    </location>
</feature>
<evidence type="ECO:0000313" key="4">
    <source>
        <dbReference type="Proteomes" id="UP000720189"/>
    </source>
</evidence>
<feature type="compositionally biased region" description="Basic and acidic residues" evidence="1">
    <location>
        <begin position="565"/>
        <end position="587"/>
    </location>
</feature>
<evidence type="ECO:0000256" key="2">
    <source>
        <dbReference type="SAM" id="Phobius"/>
    </source>
</evidence>
<keyword evidence="2" id="KW-0472">Membrane</keyword>
<dbReference type="AlphaFoldDB" id="A0A9P9FZK6"/>
<organism evidence="3 4">
    <name type="scientific">Fusarium redolens</name>
    <dbReference type="NCBI Taxonomy" id="48865"/>
    <lineage>
        <taxon>Eukaryota</taxon>
        <taxon>Fungi</taxon>
        <taxon>Dikarya</taxon>
        <taxon>Ascomycota</taxon>
        <taxon>Pezizomycotina</taxon>
        <taxon>Sordariomycetes</taxon>
        <taxon>Hypocreomycetidae</taxon>
        <taxon>Hypocreales</taxon>
        <taxon>Nectriaceae</taxon>
        <taxon>Fusarium</taxon>
        <taxon>Fusarium redolens species complex</taxon>
    </lineage>
</organism>
<sequence length="602" mass="65259">MAAVQMPAGGVPAISIKSSNFPILIATYSILIQIIFASLWQFLANLVLLCHAFRGADAGRARYVALVAFWNSSNPWTATTTMGAFLCQAIINGGNGRVSRPEKFHGIILFLLSATIAFGGIAASIFIPNAMSLGPAAPVHPKSVFLPELEDIASSSSIRINRLNAPAILRALGSTEAFKDVTARKNVDTVKTTLPGSNATHPRQRYDYRYTITAREFGLQAPLEFSHKVQGSCSTEYNWLRPVPDIADPARFNGYVPFDLDPVEPILLDPTDNMTALWTQPSMGIEYHPSDEDLTITNRSFALIPQLAHAGSITASTDPWYLTEPFNSETVGFLGYRIKSSRPAMSCWEESLLCLHKTCTSVDGIKKTPLPKGLRIIVMGKFSIPVLTNIILLAGPAALKSVAGIGGQDSWTVFRETALLGPQAGMSNILESANGDLFPGSADFVMLTGDVTAISYSSLIAIPVTCLAVTLLAAMLPLVRKMVLKAPTTNRRHASVTYAALCAGLRATQLYRMVDEKILCTPDWVNRKNIIPLPPPAETMARVLVPSFVGNAVEFREDGEDGEDRDGGDRCRLTGADDRRRDSSSIEIPSEDRVRLDILAPP</sequence>
<dbReference type="RefSeq" id="XP_046042522.1">
    <property type="nucleotide sequence ID" value="XM_046196351.1"/>
</dbReference>
<evidence type="ECO:0000313" key="3">
    <source>
        <dbReference type="EMBL" id="KAH7227091.1"/>
    </source>
</evidence>
<keyword evidence="2" id="KW-1133">Transmembrane helix</keyword>
<proteinExistence type="predicted"/>
<gene>
    <name evidence="3" type="ORF">BKA55DRAFT_599122</name>
</gene>
<feature type="region of interest" description="Disordered" evidence="1">
    <location>
        <begin position="556"/>
        <end position="587"/>
    </location>
</feature>
<keyword evidence="4" id="KW-1185">Reference proteome</keyword>
<accession>A0A9P9FZK6</accession>
<evidence type="ECO:0000256" key="1">
    <source>
        <dbReference type="SAM" id="MobiDB-lite"/>
    </source>
</evidence>
<feature type="transmembrane region" description="Helical" evidence="2">
    <location>
        <begin position="104"/>
        <end position="127"/>
    </location>
</feature>
<dbReference type="GeneID" id="70226305"/>